<name>A0A820K2N8_9BILA</name>
<dbReference type="EMBL" id="CAJOAX010058961">
    <property type="protein sequence ID" value="CAF4337170.1"/>
    <property type="molecule type" value="Genomic_DNA"/>
</dbReference>
<gene>
    <name evidence="1" type="ORF">OTI717_LOCUS43141</name>
</gene>
<evidence type="ECO:0000313" key="1">
    <source>
        <dbReference type="EMBL" id="CAF4337170.1"/>
    </source>
</evidence>
<accession>A0A820K2N8</accession>
<proteinExistence type="predicted"/>
<comment type="caution">
    <text evidence="1">The sequence shown here is derived from an EMBL/GenBank/DDBJ whole genome shotgun (WGS) entry which is preliminary data.</text>
</comment>
<dbReference type="Proteomes" id="UP000663823">
    <property type="component" value="Unassembled WGS sequence"/>
</dbReference>
<feature type="non-terminal residue" evidence="1">
    <location>
        <position position="1"/>
    </location>
</feature>
<organism evidence="1 2">
    <name type="scientific">Rotaria sordida</name>
    <dbReference type="NCBI Taxonomy" id="392033"/>
    <lineage>
        <taxon>Eukaryota</taxon>
        <taxon>Metazoa</taxon>
        <taxon>Spiralia</taxon>
        <taxon>Gnathifera</taxon>
        <taxon>Rotifera</taxon>
        <taxon>Eurotatoria</taxon>
        <taxon>Bdelloidea</taxon>
        <taxon>Philodinida</taxon>
        <taxon>Philodinidae</taxon>
        <taxon>Rotaria</taxon>
    </lineage>
</organism>
<protein>
    <submittedName>
        <fullName evidence="1">Uncharacterized protein</fullName>
    </submittedName>
</protein>
<sequence>TAFKYSTSNELDTYMYIGKHGIYSENGYVYEFRGRLFDIKSNLSLLHKLGWIDELYSSVVLFIHPEHKLVLIRNCLIVDQPIKRFDLSFINPFKYLG</sequence>
<evidence type="ECO:0000313" key="2">
    <source>
        <dbReference type="Proteomes" id="UP000663823"/>
    </source>
</evidence>
<dbReference type="AlphaFoldDB" id="A0A820K2N8"/>
<reference evidence="1" key="1">
    <citation type="submission" date="2021-02" db="EMBL/GenBank/DDBJ databases">
        <authorList>
            <person name="Nowell W R."/>
        </authorList>
    </citation>
    <scope>NUCLEOTIDE SEQUENCE</scope>
</reference>